<reference evidence="14" key="1">
    <citation type="submission" date="2018-05" db="EMBL/GenBank/DDBJ databases">
        <authorList>
            <person name="Lanie J.A."/>
            <person name="Ng W.-L."/>
            <person name="Kazmierczak K.M."/>
            <person name="Andrzejewski T.M."/>
            <person name="Davidsen T.M."/>
            <person name="Wayne K.J."/>
            <person name="Tettelin H."/>
            <person name="Glass J.I."/>
            <person name="Rusch D."/>
            <person name="Podicherti R."/>
            <person name="Tsui H.-C.T."/>
            <person name="Winkler M.E."/>
        </authorList>
    </citation>
    <scope>NUCLEOTIDE SEQUENCE</scope>
</reference>
<keyword evidence="5" id="KW-0432">Leucine biosynthesis</keyword>
<evidence type="ECO:0000256" key="8">
    <source>
        <dbReference type="ARBA" id="ARBA00022842"/>
    </source>
</evidence>
<protein>
    <recommendedName>
        <fullName evidence="4">3-isopropylmalate dehydrogenase</fullName>
        <ecNumber evidence="4">1.1.1.85</ecNumber>
    </recommendedName>
</protein>
<dbReference type="FunFam" id="3.40.718.10:FF:000006">
    <property type="entry name" value="3-isopropylmalate dehydrogenase"/>
    <property type="match status" value="1"/>
</dbReference>
<dbReference type="InterPro" id="IPR004429">
    <property type="entry name" value="Isopropylmalate_DH"/>
</dbReference>
<evidence type="ECO:0000256" key="4">
    <source>
        <dbReference type="ARBA" id="ARBA00013101"/>
    </source>
</evidence>
<comment type="subunit">
    <text evidence="3">Homodimer.</text>
</comment>
<dbReference type="PANTHER" id="PTHR42979">
    <property type="entry name" value="3-ISOPROPYLMALATE DEHYDROGENASE"/>
    <property type="match status" value="1"/>
</dbReference>
<evidence type="ECO:0000256" key="1">
    <source>
        <dbReference type="ARBA" id="ARBA00001936"/>
    </source>
</evidence>
<evidence type="ECO:0000256" key="11">
    <source>
        <dbReference type="ARBA" id="ARBA00023211"/>
    </source>
</evidence>
<evidence type="ECO:0000259" key="13">
    <source>
        <dbReference type="SMART" id="SM01329"/>
    </source>
</evidence>
<evidence type="ECO:0000256" key="3">
    <source>
        <dbReference type="ARBA" id="ARBA00011738"/>
    </source>
</evidence>
<dbReference type="AlphaFoldDB" id="A0A381QDZ0"/>
<dbReference type="Pfam" id="PF00180">
    <property type="entry name" value="Iso_dh"/>
    <property type="match status" value="1"/>
</dbReference>
<dbReference type="SMART" id="SM01329">
    <property type="entry name" value="Iso_dh"/>
    <property type="match status" value="1"/>
</dbReference>
<keyword evidence="12" id="KW-0100">Branched-chain amino acid biosynthesis</keyword>
<proteinExistence type="inferred from homology"/>
<dbReference type="GO" id="GO:0005829">
    <property type="term" value="C:cytosol"/>
    <property type="evidence" value="ECO:0007669"/>
    <property type="project" value="TreeGrafter"/>
</dbReference>
<keyword evidence="10" id="KW-0520">NAD</keyword>
<dbReference type="GO" id="GO:0009098">
    <property type="term" value="P:L-leucine biosynthetic process"/>
    <property type="evidence" value="ECO:0007669"/>
    <property type="project" value="UniProtKB-KW"/>
</dbReference>
<evidence type="ECO:0000256" key="5">
    <source>
        <dbReference type="ARBA" id="ARBA00022430"/>
    </source>
</evidence>
<keyword evidence="9" id="KW-0560">Oxidoreductase</keyword>
<dbReference type="GO" id="GO:0000287">
    <property type="term" value="F:magnesium ion binding"/>
    <property type="evidence" value="ECO:0007669"/>
    <property type="project" value="InterPro"/>
</dbReference>
<dbReference type="EMBL" id="UINC01001272">
    <property type="protein sequence ID" value="SUZ76297.1"/>
    <property type="molecule type" value="Genomic_DNA"/>
</dbReference>
<evidence type="ECO:0000256" key="7">
    <source>
        <dbReference type="ARBA" id="ARBA00022723"/>
    </source>
</evidence>
<dbReference type="GO" id="GO:0051287">
    <property type="term" value="F:NAD binding"/>
    <property type="evidence" value="ECO:0007669"/>
    <property type="project" value="InterPro"/>
</dbReference>
<dbReference type="InterPro" id="IPR024084">
    <property type="entry name" value="IsoPropMal-DH-like_dom"/>
</dbReference>
<dbReference type="PANTHER" id="PTHR42979:SF1">
    <property type="entry name" value="3-ISOPROPYLMALATE DEHYDROGENASE"/>
    <property type="match status" value="1"/>
</dbReference>
<evidence type="ECO:0000256" key="9">
    <source>
        <dbReference type="ARBA" id="ARBA00023002"/>
    </source>
</evidence>
<keyword evidence="11" id="KW-0464">Manganese</keyword>
<evidence type="ECO:0000256" key="6">
    <source>
        <dbReference type="ARBA" id="ARBA00022605"/>
    </source>
</evidence>
<organism evidence="14">
    <name type="scientific">marine metagenome</name>
    <dbReference type="NCBI Taxonomy" id="408172"/>
    <lineage>
        <taxon>unclassified sequences</taxon>
        <taxon>metagenomes</taxon>
        <taxon>ecological metagenomes</taxon>
    </lineage>
</organism>
<dbReference type="InterPro" id="IPR019818">
    <property type="entry name" value="IsoCit/isopropylmalate_DH_CS"/>
</dbReference>
<dbReference type="EC" id="1.1.1.85" evidence="4"/>
<accession>A0A381QDZ0</accession>
<evidence type="ECO:0000313" key="14">
    <source>
        <dbReference type="EMBL" id="SUZ76297.1"/>
    </source>
</evidence>
<gene>
    <name evidence="14" type="ORF">METZ01_LOCUS29151</name>
</gene>
<evidence type="ECO:0000256" key="10">
    <source>
        <dbReference type="ARBA" id="ARBA00023027"/>
    </source>
</evidence>
<dbReference type="HAMAP" id="MF_01033">
    <property type="entry name" value="LeuB_type1"/>
    <property type="match status" value="1"/>
</dbReference>
<name>A0A381QDZ0_9ZZZZ</name>
<evidence type="ECO:0000256" key="12">
    <source>
        <dbReference type="ARBA" id="ARBA00023304"/>
    </source>
</evidence>
<keyword evidence="7" id="KW-0479">Metal-binding</keyword>
<dbReference type="SUPFAM" id="SSF53659">
    <property type="entry name" value="Isocitrate/Isopropylmalate dehydrogenase-like"/>
    <property type="match status" value="1"/>
</dbReference>
<evidence type="ECO:0000256" key="2">
    <source>
        <dbReference type="ARBA" id="ARBA00001946"/>
    </source>
</evidence>
<dbReference type="Gene3D" id="3.40.718.10">
    <property type="entry name" value="Isopropylmalate Dehydrogenase"/>
    <property type="match status" value="1"/>
</dbReference>
<dbReference type="PROSITE" id="PS00470">
    <property type="entry name" value="IDH_IMDH"/>
    <property type="match status" value="1"/>
</dbReference>
<comment type="cofactor">
    <cofactor evidence="1">
        <name>Mn(2+)</name>
        <dbReference type="ChEBI" id="CHEBI:29035"/>
    </cofactor>
</comment>
<feature type="domain" description="Isopropylmalate dehydrogenase-like" evidence="13">
    <location>
        <begin position="4"/>
        <end position="349"/>
    </location>
</feature>
<comment type="cofactor">
    <cofactor evidence="2">
        <name>Mg(2+)</name>
        <dbReference type="ChEBI" id="CHEBI:18420"/>
    </cofactor>
</comment>
<keyword evidence="6" id="KW-0028">Amino-acid biosynthesis</keyword>
<keyword evidence="8" id="KW-0460">Magnesium</keyword>
<dbReference type="GO" id="GO:0003862">
    <property type="term" value="F:3-isopropylmalate dehydrogenase activity"/>
    <property type="evidence" value="ECO:0007669"/>
    <property type="project" value="UniProtKB-EC"/>
</dbReference>
<dbReference type="NCBIfam" id="TIGR00169">
    <property type="entry name" value="leuB"/>
    <property type="match status" value="1"/>
</dbReference>
<sequence>MKWRLAVLGGDGVGPEVTEASLEVLRATAERFGHELTADLKEVGFAAYEQFGTPLPEDTLAACRSADAVLLGAVGDPRSEGVPVELRPEAALLALRKEMGCYANLRPVRLLPALASASPLRPEIVDGTDLVIVRELAGGLYYGEPRGPVEDGRAAVDTMKYHQNEVVRIAKMAFETARGRRKSVLSVDKANVLHSSRLWRRVVDEVAEEYPDVECDHMLVDRAAMELLLNPSTFDVMLTPNLFGDVLSDEAAAVVGSIGLLASASIGSGSGIFEPIHGSAPDIAGTGTANPLAIILSAALLLRHVYSLDEESAAIESAVEQVLEDGLRTRDLARNGEGTVGTAEVGAAVAAKIANMEASADA</sequence>